<dbReference type="InterPro" id="IPR000836">
    <property type="entry name" value="PRTase_dom"/>
</dbReference>
<evidence type="ECO:0000256" key="11">
    <source>
        <dbReference type="PIRSR" id="PIRSR000485-3"/>
    </source>
</evidence>
<comment type="cofactor">
    <cofactor evidence="7 11">
        <name>[4Fe-4S] cluster</name>
        <dbReference type="ChEBI" id="CHEBI:49883"/>
    </cofactor>
    <text evidence="7 11">Binds 1 [4Fe-4S] cluster per subunit.</text>
</comment>
<dbReference type="Pfam" id="PF13537">
    <property type="entry name" value="GATase_7"/>
    <property type="match status" value="1"/>
</dbReference>
<dbReference type="GO" id="GO:0051539">
    <property type="term" value="F:4 iron, 4 sulfur cluster binding"/>
    <property type="evidence" value="ECO:0007669"/>
    <property type="project" value="UniProtKB-KW"/>
</dbReference>
<evidence type="ECO:0000256" key="8">
    <source>
        <dbReference type="PIRNR" id="PIRNR000485"/>
    </source>
</evidence>
<name>A0A0L6JMJ1_9FIRM</name>
<evidence type="ECO:0000256" key="2">
    <source>
        <dbReference type="ARBA" id="ARBA00010138"/>
    </source>
</evidence>
<keyword evidence="7 10" id="KW-0479">Metal-binding</keyword>
<evidence type="ECO:0000256" key="4">
    <source>
        <dbReference type="ARBA" id="ARBA00022679"/>
    </source>
</evidence>
<keyword evidence="6 7" id="KW-0315">Glutamine amidotransferase</keyword>
<dbReference type="InterPro" id="IPR029055">
    <property type="entry name" value="Ntn_hydrolases_N"/>
</dbReference>
<evidence type="ECO:0000313" key="14">
    <source>
        <dbReference type="Proteomes" id="UP000036923"/>
    </source>
</evidence>
<dbReference type="CDD" id="cd00715">
    <property type="entry name" value="GPATase_N"/>
    <property type="match status" value="1"/>
</dbReference>
<feature type="binding site" evidence="7 10">
    <location>
        <position position="299"/>
    </location>
    <ligand>
        <name>Mg(2+)</name>
        <dbReference type="ChEBI" id="CHEBI:18420"/>
    </ligand>
</feature>
<feature type="domain" description="Glutamine amidotransferase type-2" evidence="12">
    <location>
        <begin position="14"/>
        <end position="236"/>
    </location>
</feature>
<dbReference type="PROSITE" id="PS51278">
    <property type="entry name" value="GATASE_TYPE_2"/>
    <property type="match status" value="1"/>
</dbReference>
<dbReference type="PIRSF" id="PIRSF000485">
    <property type="entry name" value="Amd_phspho_trans"/>
    <property type="match status" value="1"/>
</dbReference>
<dbReference type="Gene3D" id="3.60.20.10">
    <property type="entry name" value="Glutamine Phosphoribosylpyrophosphate, subunit 1, domain 1"/>
    <property type="match status" value="1"/>
</dbReference>
<dbReference type="InterPro" id="IPR017932">
    <property type="entry name" value="GATase_2_dom"/>
</dbReference>
<feature type="binding site" evidence="7 11">
    <location>
        <position position="452"/>
    </location>
    <ligand>
        <name>[4Fe-4S] cluster</name>
        <dbReference type="ChEBI" id="CHEBI:49883"/>
    </ligand>
</feature>
<dbReference type="EC" id="2.4.2.14" evidence="7"/>
<keyword evidence="7 11" id="KW-0411">Iron-sulfur</keyword>
<proteinExistence type="inferred from homology"/>
<dbReference type="PATRIC" id="fig|398512.5.peg.2340"/>
<dbReference type="Gene3D" id="3.40.50.2020">
    <property type="match status" value="1"/>
</dbReference>
<evidence type="ECO:0000256" key="3">
    <source>
        <dbReference type="ARBA" id="ARBA00022676"/>
    </source>
</evidence>
<comment type="function">
    <text evidence="7">Catalyzes the formation of phosphoribosylamine from phosphoribosylpyrophosphate (PRPP) and glutamine.</text>
</comment>
<evidence type="ECO:0000256" key="7">
    <source>
        <dbReference type="HAMAP-Rule" id="MF_01931"/>
    </source>
</evidence>
<keyword evidence="3 7" id="KW-0328">Glycosyltransferase</keyword>
<keyword evidence="14" id="KW-1185">Reference proteome</keyword>
<feature type="binding site" evidence="7 10">
    <location>
        <position position="361"/>
    </location>
    <ligand>
        <name>Mg(2+)</name>
        <dbReference type="ChEBI" id="CHEBI:18420"/>
    </ligand>
</feature>
<keyword evidence="7 10" id="KW-0460">Magnesium</keyword>
<evidence type="ECO:0000256" key="10">
    <source>
        <dbReference type="PIRSR" id="PIRSR000485-2"/>
    </source>
</evidence>
<dbReference type="InterPro" id="IPR029057">
    <property type="entry name" value="PRTase-like"/>
</dbReference>
<evidence type="ECO:0000256" key="1">
    <source>
        <dbReference type="ARBA" id="ARBA00005209"/>
    </source>
</evidence>
<dbReference type="SUPFAM" id="SSF56235">
    <property type="entry name" value="N-terminal nucleophile aminohydrolases (Ntn hydrolases)"/>
    <property type="match status" value="1"/>
</dbReference>
<dbReference type="UniPathway" id="UPA00074">
    <property type="reaction ID" value="UER00124"/>
</dbReference>
<comment type="similarity">
    <text evidence="2 7 8">In the C-terminal section; belongs to the purine/pyrimidine phosphoribosyltransferase family.</text>
</comment>
<comment type="caution">
    <text evidence="13">The sequence shown here is derived from an EMBL/GenBank/DDBJ whole genome shotgun (WGS) entry which is preliminary data.</text>
</comment>
<dbReference type="Pfam" id="PF00156">
    <property type="entry name" value="Pribosyltran"/>
    <property type="match status" value="1"/>
</dbReference>
<protein>
    <recommendedName>
        <fullName evidence="7">Amidophosphoribosyltransferase</fullName>
        <shortName evidence="7">ATase</shortName>
        <ecNumber evidence="7">2.4.2.14</ecNumber>
    </recommendedName>
    <alternativeName>
        <fullName evidence="7">Glutamine phosphoribosylpyrophosphate amidotransferase</fullName>
        <shortName evidence="7">GPATase</shortName>
    </alternativeName>
</protein>
<comment type="cofactor">
    <cofactor evidence="7 10">
        <name>Mg(2+)</name>
        <dbReference type="ChEBI" id="CHEBI:18420"/>
    </cofactor>
    <text evidence="7 10">Binds 1 Mg(2+) ion per subunit.</text>
</comment>
<dbReference type="GO" id="GO:0004044">
    <property type="term" value="F:amidophosphoribosyltransferase activity"/>
    <property type="evidence" value="ECO:0007669"/>
    <property type="project" value="UniProtKB-UniRule"/>
</dbReference>
<sequence length="477" mass="52326">MNEYIRPDKFREECGVFGILSNNSHDVASLSYYALYALQHRGQESCGIAVNNEGDIDHHKAMGLVPEVFSEKILDELQGKAAIGHVRYSTTGASLLANAQPLVVKYKDGKMALAHNGNLVNASEIREKLEENGAIFQSTIDSEVMAYLISRYRGHNNSIEEAITEMMKEVKGSYALVILTPKKLLGIRDPLGIRPLCIGMLDDSYVLASESCALDAIGANFIRDVEPGEIVAVSEDGLVSIKTNLSKESKLCIFEHIYFARPDSFIDGASVYRARFEAGRLLAMENPVNADLVIGVPDSGITAALGYSEQSGIPYAQGFIKNRYVGRTFIQPDQGKREMSVRIKLNAMKNAVEGKRVIMVDDSIVRGTTSKRIVQLLRDAGATEVHLKISSPPVKWPCYFGIDTPSRQHLTAACHSVDEIREMIGADTLSYLSIDGLISTPIGSKSRFCKACFDGNYPMHVPAEGNKFSCDGLQKKC</sequence>
<dbReference type="RefSeq" id="WP_036947342.1">
    <property type="nucleotide sequence ID" value="NZ_KN050765.1"/>
</dbReference>
<evidence type="ECO:0000256" key="9">
    <source>
        <dbReference type="PIRSR" id="PIRSR000485-1"/>
    </source>
</evidence>
<keyword evidence="7 11" id="KW-0408">Iron</keyword>
<dbReference type="Proteomes" id="UP000036923">
    <property type="component" value="Unassembled WGS sequence"/>
</dbReference>
<organism evidence="13 14">
    <name type="scientific">Pseudobacteroides cellulosolvens ATCC 35603 = DSM 2933</name>
    <dbReference type="NCBI Taxonomy" id="398512"/>
    <lineage>
        <taxon>Bacteria</taxon>
        <taxon>Bacillati</taxon>
        <taxon>Bacillota</taxon>
        <taxon>Clostridia</taxon>
        <taxon>Eubacteriales</taxon>
        <taxon>Oscillospiraceae</taxon>
        <taxon>Pseudobacteroides</taxon>
    </lineage>
</organism>
<keyword evidence="4 7" id="KW-0808">Transferase</keyword>
<dbReference type="GO" id="GO:0006189">
    <property type="term" value="P:'de novo' IMP biosynthetic process"/>
    <property type="evidence" value="ECO:0007669"/>
    <property type="project" value="UniProtKB-UniRule"/>
</dbReference>
<feature type="binding site" evidence="7 11">
    <location>
        <position position="252"/>
    </location>
    <ligand>
        <name>[4Fe-4S] cluster</name>
        <dbReference type="ChEBI" id="CHEBI:49883"/>
    </ligand>
</feature>
<feature type="active site" description="Nucleophile" evidence="7 9">
    <location>
        <position position="14"/>
    </location>
</feature>
<evidence type="ECO:0000313" key="13">
    <source>
        <dbReference type="EMBL" id="KNY26980.1"/>
    </source>
</evidence>
<dbReference type="GO" id="GO:0009113">
    <property type="term" value="P:purine nucleobase biosynthetic process"/>
    <property type="evidence" value="ECO:0007669"/>
    <property type="project" value="UniProtKB-UniRule"/>
</dbReference>
<evidence type="ECO:0000256" key="6">
    <source>
        <dbReference type="ARBA" id="ARBA00022962"/>
    </source>
</evidence>
<feature type="binding site" evidence="7 10">
    <location>
        <position position="362"/>
    </location>
    <ligand>
        <name>Mg(2+)</name>
        <dbReference type="ChEBI" id="CHEBI:18420"/>
    </ligand>
</feature>
<accession>A0A0L6JMJ1</accession>
<dbReference type="AlphaFoldDB" id="A0A0L6JMJ1"/>
<keyword evidence="5 7" id="KW-0658">Purine biosynthesis</keyword>
<comment type="pathway">
    <text evidence="1 7 8">Purine metabolism; IMP biosynthesis via de novo pathway; N(1)-(5-phospho-D-ribosyl)glycinamide from 5-phospho-alpha-D-ribose 1-diphosphate: step 1/2.</text>
</comment>
<gene>
    <name evidence="7" type="primary">purF</name>
    <name evidence="13" type="ORF">Bccel_2245</name>
</gene>
<dbReference type="SUPFAM" id="SSF53271">
    <property type="entry name" value="PRTase-like"/>
    <property type="match status" value="1"/>
</dbReference>
<dbReference type="STRING" id="398512.Bccel_2245"/>
<dbReference type="EMBL" id="LGTC01000001">
    <property type="protein sequence ID" value="KNY26980.1"/>
    <property type="molecule type" value="Genomic_DNA"/>
</dbReference>
<reference evidence="14" key="1">
    <citation type="submission" date="2015-07" db="EMBL/GenBank/DDBJ databases">
        <title>Near-Complete Genome Sequence of the Cellulolytic Bacterium Bacteroides (Pseudobacteroides) cellulosolvens ATCC 35603.</title>
        <authorList>
            <person name="Dassa B."/>
            <person name="Utturkar S.M."/>
            <person name="Klingeman D.M."/>
            <person name="Hurt R.A."/>
            <person name="Keller M."/>
            <person name="Xu J."/>
            <person name="Reddy Y.H.K."/>
            <person name="Borovok I."/>
            <person name="Grinberg I.R."/>
            <person name="Lamed R."/>
            <person name="Zhivin O."/>
            <person name="Bayer E.A."/>
            <person name="Brown S.D."/>
        </authorList>
    </citation>
    <scope>NUCLEOTIDE SEQUENCE [LARGE SCALE GENOMIC DNA]</scope>
    <source>
        <strain evidence="14">DSM 2933</strain>
    </source>
</reference>
<dbReference type="InterPro" id="IPR005854">
    <property type="entry name" value="PurF"/>
</dbReference>
<dbReference type="HAMAP" id="MF_01931">
    <property type="entry name" value="PurF"/>
    <property type="match status" value="1"/>
</dbReference>
<evidence type="ECO:0000256" key="5">
    <source>
        <dbReference type="ARBA" id="ARBA00022755"/>
    </source>
</evidence>
<dbReference type="eggNOG" id="COG0034">
    <property type="taxonomic scope" value="Bacteria"/>
</dbReference>
<dbReference type="GO" id="GO:0000287">
    <property type="term" value="F:magnesium ion binding"/>
    <property type="evidence" value="ECO:0007669"/>
    <property type="project" value="UniProtKB-UniRule"/>
</dbReference>
<comment type="catalytic activity">
    <reaction evidence="7 8">
        <text>5-phospho-beta-D-ribosylamine + L-glutamate + diphosphate = 5-phospho-alpha-D-ribose 1-diphosphate + L-glutamine + H2O</text>
        <dbReference type="Rhea" id="RHEA:14905"/>
        <dbReference type="ChEBI" id="CHEBI:15377"/>
        <dbReference type="ChEBI" id="CHEBI:29985"/>
        <dbReference type="ChEBI" id="CHEBI:33019"/>
        <dbReference type="ChEBI" id="CHEBI:58017"/>
        <dbReference type="ChEBI" id="CHEBI:58359"/>
        <dbReference type="ChEBI" id="CHEBI:58681"/>
        <dbReference type="EC" id="2.4.2.14"/>
    </reaction>
</comment>
<feature type="binding site" evidence="7 11">
    <location>
        <position position="398"/>
    </location>
    <ligand>
        <name>[4Fe-4S] cluster</name>
        <dbReference type="ChEBI" id="CHEBI:49883"/>
    </ligand>
</feature>
<dbReference type="NCBIfam" id="TIGR01134">
    <property type="entry name" value="purF"/>
    <property type="match status" value="1"/>
</dbReference>
<feature type="binding site" evidence="7 11">
    <location>
        <position position="449"/>
    </location>
    <ligand>
        <name>[4Fe-4S] cluster</name>
        <dbReference type="ChEBI" id="CHEBI:49883"/>
    </ligand>
</feature>
<dbReference type="InterPro" id="IPR035584">
    <property type="entry name" value="PurF_N"/>
</dbReference>
<evidence type="ECO:0000259" key="12">
    <source>
        <dbReference type="PROSITE" id="PS51278"/>
    </source>
</evidence>
<dbReference type="OrthoDB" id="9801213at2"/>
<dbReference type="PANTHER" id="PTHR11907">
    <property type="entry name" value="AMIDOPHOSPHORIBOSYLTRANSFERASE"/>
    <property type="match status" value="1"/>
</dbReference>
<keyword evidence="7" id="KW-0004">4Fe-4S</keyword>
<dbReference type="CDD" id="cd06223">
    <property type="entry name" value="PRTases_typeI"/>
    <property type="match status" value="1"/>
</dbReference>